<evidence type="ECO:0000313" key="1">
    <source>
        <dbReference type="EMBL" id="QCI07775.1"/>
    </source>
</evidence>
<accession>A0A4D6X1S7</accession>
<reference evidence="1" key="1">
    <citation type="journal article" date="2019" name="Mol. Phylogenet. Evol.">
        <title>Morphological evolution and classification of the red algal order Ceramiales inferred using plastid phylogenomics.</title>
        <authorList>
            <person name="Diaz-Tapia P."/>
            <person name="Pasella M.M."/>
            <person name="Verbruggen H."/>
            <person name="Maggs C.A."/>
        </authorList>
    </citation>
    <scope>NUCLEOTIDE SEQUENCE</scope>
    <source>
        <strain evidence="1">PD2941_1</strain>
    </source>
</reference>
<name>A0A4D6X1S7_9FLOR</name>
<proteinExistence type="predicted"/>
<geneLocation type="plastid" evidence="1"/>
<sequence length="164" mass="20183">MFSIKYKLLIIQMNHKLRLLHRLHLLLITIEILHINKYDNYNIIKLKLDKKINIKYFSCYTSCIIKQTHYIYTTIQKSITNNTLKLILQDYTNNIEGYNIQKYLKKYIYIYYQYYNYITFQNHQDIIKIAMINLYLISQIKNSNNPYLSIEYLLIQEKYQSYYI</sequence>
<dbReference type="EMBL" id="MK814700">
    <property type="protein sequence ID" value="QCI07775.1"/>
    <property type="molecule type" value="Genomic_DNA"/>
</dbReference>
<gene>
    <name evidence="1" type="primary">orf164</name>
</gene>
<keyword evidence="1" id="KW-0934">Plastid</keyword>
<dbReference type="AlphaFoldDB" id="A0A4D6X1S7"/>
<reference evidence="1" key="2">
    <citation type="submission" date="2019-04" db="EMBL/GenBank/DDBJ databases">
        <authorList>
            <person name="Pasella M."/>
        </authorList>
    </citation>
    <scope>NUCLEOTIDE SEQUENCE</scope>
    <source>
        <strain evidence="1">PD2941_1</strain>
    </source>
</reference>
<organism evidence="1">
    <name type="scientific">Pleonosporium borreri</name>
    <dbReference type="NCBI Taxonomy" id="2575635"/>
    <lineage>
        <taxon>Eukaryota</taxon>
        <taxon>Rhodophyta</taxon>
        <taxon>Florideophyceae</taxon>
        <taxon>Rhodymeniophycidae</taxon>
        <taxon>Ceramiales</taxon>
        <taxon>Ceramiaceae</taxon>
        <taxon>Pleonosporium</taxon>
    </lineage>
</organism>
<protein>
    <submittedName>
        <fullName evidence="1">Uncharacterized protein</fullName>
    </submittedName>
</protein>